<dbReference type="InterPro" id="IPR015424">
    <property type="entry name" value="PyrdxlP-dep_Trfase"/>
</dbReference>
<dbReference type="Pfam" id="PF01276">
    <property type="entry name" value="OKR_DC_1"/>
    <property type="match status" value="1"/>
</dbReference>
<keyword evidence="8" id="KW-0808">Transferase</keyword>
<dbReference type="InterPro" id="IPR008286">
    <property type="entry name" value="Prn/Lys/Arg_de-COase_C"/>
</dbReference>
<dbReference type="RefSeq" id="WP_185624396.1">
    <property type="nucleotide sequence ID" value="NZ_JABGBW010000004.1"/>
</dbReference>
<keyword evidence="3" id="KW-0210">Decarboxylase</keyword>
<comment type="caution">
    <text evidence="8">The sequence shown here is derived from an EMBL/GenBank/DDBJ whole genome shotgun (WGS) entry which is preliminary data.</text>
</comment>
<organism evidence="8 9">
    <name type="scientific">Peptostreptococcus canis</name>
    <dbReference type="NCBI Taxonomy" id="1159213"/>
    <lineage>
        <taxon>Bacteria</taxon>
        <taxon>Bacillati</taxon>
        <taxon>Bacillota</taxon>
        <taxon>Clostridia</taxon>
        <taxon>Peptostreptococcales</taxon>
        <taxon>Peptostreptococcaceae</taxon>
        <taxon>Peptostreptococcus</taxon>
    </lineage>
</organism>
<dbReference type="SUPFAM" id="SSF53383">
    <property type="entry name" value="PLP-dependent transferases"/>
    <property type="match status" value="1"/>
</dbReference>
<evidence type="ECO:0000259" key="6">
    <source>
        <dbReference type="Pfam" id="PF01276"/>
    </source>
</evidence>
<feature type="domain" description="Orn/Lys/Arg decarboxylase C-terminal" evidence="7">
    <location>
        <begin position="437"/>
        <end position="497"/>
    </location>
</feature>
<comment type="cofactor">
    <cofactor evidence="1">
        <name>pyridoxal 5'-phosphate</name>
        <dbReference type="ChEBI" id="CHEBI:597326"/>
    </cofactor>
</comment>
<keyword evidence="8" id="KW-0032">Aminotransferase</keyword>
<feature type="domain" description="Orn/Lys/Arg decarboxylases family 1 pyridoxal-P attachment site" evidence="6">
    <location>
        <begin position="5"/>
        <end position="313"/>
    </location>
</feature>
<dbReference type="Pfam" id="PF03711">
    <property type="entry name" value="OKR_DC_1_C"/>
    <property type="match status" value="1"/>
</dbReference>
<dbReference type="Gene3D" id="3.40.640.10">
    <property type="entry name" value="Type I PLP-dependent aspartate aminotransferase-like (Major domain)"/>
    <property type="match status" value="1"/>
</dbReference>
<evidence type="ECO:0000256" key="5">
    <source>
        <dbReference type="ARBA" id="ARBA00023239"/>
    </source>
</evidence>
<evidence type="ECO:0000256" key="1">
    <source>
        <dbReference type="ARBA" id="ARBA00001933"/>
    </source>
</evidence>
<dbReference type="PANTHER" id="PTHR43277">
    <property type="entry name" value="ARGININE DECARBOXYLASE"/>
    <property type="match status" value="1"/>
</dbReference>
<evidence type="ECO:0000256" key="4">
    <source>
        <dbReference type="ARBA" id="ARBA00022898"/>
    </source>
</evidence>
<keyword evidence="4" id="KW-0663">Pyridoxal phosphate</keyword>
<dbReference type="InterPro" id="IPR036633">
    <property type="entry name" value="Prn/Lys/Arg_de-COase_C_sf"/>
</dbReference>
<accession>A0ABR6TLT3</accession>
<keyword evidence="9" id="KW-1185">Reference proteome</keyword>
<evidence type="ECO:0000256" key="3">
    <source>
        <dbReference type="ARBA" id="ARBA00022793"/>
    </source>
</evidence>
<dbReference type="SUPFAM" id="SSF55904">
    <property type="entry name" value="Ornithine decarboxylase C-terminal domain"/>
    <property type="match status" value="1"/>
</dbReference>
<dbReference type="InterPro" id="IPR000310">
    <property type="entry name" value="Orn/Lys/Arg_deCO2ase_major_dom"/>
</dbReference>
<dbReference type="Proteomes" id="UP000713904">
    <property type="component" value="Unassembled WGS sequence"/>
</dbReference>
<protein>
    <submittedName>
        <fullName evidence="8">Aminotransferase class V-fold PLP-dependent enzyme</fullName>
    </submittedName>
</protein>
<sequence length="512" mass="57888">MAKIIYQTLKAISELEIVSFHMPGHKSGRIFKELGYEREISNLLNLDSTEIIGTDNLHNPSGIIEESQNNSRKILFPENDGYDLIYLVNGSTCGIESAIMASCKPGDKIIINRASHQSAYNSCILSNVEPIFVNEMVDSENNIFLGVQKEEYIKAIENNKDAKAIFITRPTYYGMSFEIKDIIETAHNYGMFVIVDEAHGAHLGLNDKLPKSSVKYGADFVIQSIHKTLPSFTQSSIMLVRKNTVKKGERILVCSETYNRLRNSLNMFESSSPSYVFLMGLEFAVDIYEKFGKTLMETLLNNIYVFKRKVKSYNIFDTDDPTKIFINTIEKGINGYEFSNILRYRYNIQVELSNYSGVLLLCTIANSKNDFDRMVYALEDINATNIFGTERSKKYKPTDDKFNNVTREELIHSVKASKKIGLIFPKSIPVRTVTPNYAFNMEKESVSLEEAVGRISGEFVTPYPPGVCVLAPGEVINIEIVNYIKSAIKLGMEINGMANNKYNSIIVLKEKK</sequence>
<name>A0ABR6TLT3_9FIRM</name>
<reference evidence="8 9" key="1">
    <citation type="submission" date="2020-05" db="EMBL/GenBank/DDBJ databases">
        <title>Draft genome of xy-202 and genomic insight in genome of the genus Peptostreptococcus.</title>
        <authorList>
            <person name="Zhang Z."/>
        </authorList>
    </citation>
    <scope>NUCLEOTIDE SEQUENCE [LARGE SCALE GENOMIC DNA]</scope>
    <source>
        <strain evidence="8 9">DSM 27025</strain>
    </source>
</reference>
<dbReference type="InterPro" id="IPR052357">
    <property type="entry name" value="Orn_Lys_Arg_decarboxylase-I"/>
</dbReference>
<dbReference type="GO" id="GO:0008483">
    <property type="term" value="F:transaminase activity"/>
    <property type="evidence" value="ECO:0007669"/>
    <property type="project" value="UniProtKB-KW"/>
</dbReference>
<dbReference type="PANTHER" id="PTHR43277:SF4">
    <property type="entry name" value="ARGININE DECARBOXYLASE"/>
    <property type="match status" value="1"/>
</dbReference>
<comment type="similarity">
    <text evidence="2">Belongs to the Orn/Lys/Arg decarboxylase class-I family.</text>
</comment>
<evidence type="ECO:0000256" key="2">
    <source>
        <dbReference type="ARBA" id="ARBA00010671"/>
    </source>
</evidence>
<proteinExistence type="inferred from homology"/>
<evidence type="ECO:0000313" key="9">
    <source>
        <dbReference type="Proteomes" id="UP000713904"/>
    </source>
</evidence>
<dbReference type="InterPro" id="IPR015421">
    <property type="entry name" value="PyrdxlP-dep_Trfase_major"/>
</dbReference>
<evidence type="ECO:0000259" key="7">
    <source>
        <dbReference type="Pfam" id="PF03711"/>
    </source>
</evidence>
<gene>
    <name evidence="8" type="ORF">HLB29_06700</name>
</gene>
<keyword evidence="5" id="KW-0456">Lyase</keyword>
<dbReference type="EMBL" id="JABGBW010000004">
    <property type="protein sequence ID" value="MBC2576372.1"/>
    <property type="molecule type" value="Genomic_DNA"/>
</dbReference>
<evidence type="ECO:0000313" key="8">
    <source>
        <dbReference type="EMBL" id="MBC2576372.1"/>
    </source>
</evidence>
<dbReference type="Gene3D" id="3.90.100.10">
    <property type="entry name" value="Orn/Lys/Arg decarboxylase, C-terminal domain"/>
    <property type="match status" value="1"/>
</dbReference>